<dbReference type="Proteomes" id="UP000054549">
    <property type="component" value="Unassembled WGS sequence"/>
</dbReference>
<evidence type="ECO:0000313" key="2">
    <source>
        <dbReference type="Proteomes" id="UP000054549"/>
    </source>
</evidence>
<proteinExistence type="predicted"/>
<dbReference type="OrthoDB" id="2747179at2759"/>
<dbReference type="InParanoid" id="A0A0C2X279"/>
<organism evidence="1 2">
    <name type="scientific">Amanita muscaria (strain Koide BX008)</name>
    <dbReference type="NCBI Taxonomy" id="946122"/>
    <lineage>
        <taxon>Eukaryota</taxon>
        <taxon>Fungi</taxon>
        <taxon>Dikarya</taxon>
        <taxon>Basidiomycota</taxon>
        <taxon>Agaricomycotina</taxon>
        <taxon>Agaricomycetes</taxon>
        <taxon>Agaricomycetidae</taxon>
        <taxon>Agaricales</taxon>
        <taxon>Pluteineae</taxon>
        <taxon>Amanitaceae</taxon>
        <taxon>Amanita</taxon>
    </lineage>
</organism>
<name>A0A0C2X279_AMAMK</name>
<evidence type="ECO:0008006" key="3">
    <source>
        <dbReference type="Google" id="ProtNLM"/>
    </source>
</evidence>
<accession>A0A0C2X279</accession>
<reference evidence="1 2" key="1">
    <citation type="submission" date="2014-04" db="EMBL/GenBank/DDBJ databases">
        <title>Evolutionary Origins and Diversification of the Mycorrhizal Mutualists.</title>
        <authorList>
            <consortium name="DOE Joint Genome Institute"/>
            <consortium name="Mycorrhizal Genomics Consortium"/>
            <person name="Kohler A."/>
            <person name="Kuo A."/>
            <person name="Nagy L.G."/>
            <person name="Floudas D."/>
            <person name="Copeland A."/>
            <person name="Barry K.W."/>
            <person name="Cichocki N."/>
            <person name="Veneault-Fourrey C."/>
            <person name="LaButti K."/>
            <person name="Lindquist E.A."/>
            <person name="Lipzen A."/>
            <person name="Lundell T."/>
            <person name="Morin E."/>
            <person name="Murat C."/>
            <person name="Riley R."/>
            <person name="Ohm R."/>
            <person name="Sun H."/>
            <person name="Tunlid A."/>
            <person name="Henrissat B."/>
            <person name="Grigoriev I.V."/>
            <person name="Hibbett D.S."/>
            <person name="Martin F."/>
        </authorList>
    </citation>
    <scope>NUCLEOTIDE SEQUENCE [LARGE SCALE GENOMIC DNA]</scope>
    <source>
        <strain evidence="1 2">Koide BX008</strain>
    </source>
</reference>
<dbReference type="AlphaFoldDB" id="A0A0C2X279"/>
<gene>
    <name evidence="1" type="ORF">M378DRAFT_726391</name>
</gene>
<evidence type="ECO:0000313" key="1">
    <source>
        <dbReference type="EMBL" id="KIL63266.1"/>
    </source>
</evidence>
<keyword evidence="2" id="KW-1185">Reference proteome</keyword>
<protein>
    <recommendedName>
        <fullName evidence="3">Zinc-finger domain-containing protein</fullName>
    </recommendedName>
</protein>
<dbReference type="HOGENOM" id="CLU_1224479_0_0_1"/>
<dbReference type="EMBL" id="KN818261">
    <property type="protein sequence ID" value="KIL63266.1"/>
    <property type="molecule type" value="Genomic_DNA"/>
</dbReference>
<sequence>MLYLAIAIFTAEDVVMQNIDGQVANSQGIQWIEDVDVDADTSSSAQSSLALYPHLRTHYEVSSVESETQSNIISIDDRPSTDPVTLTNDSRGLETDIRFLDLKLLKLAAATKRLDPLKLICQYEIPGGGTCRDGTCEDIHLSRLISSDDQNAMYENEPNDDDTAEYLFNKLPHLRDVKSAGRIKAALEEMRLQPLRMTLEDRVMRALAVLKPPPPPPPPQRHTAPE</sequence>